<dbReference type="InterPro" id="IPR002347">
    <property type="entry name" value="SDR_fam"/>
</dbReference>
<dbReference type="GO" id="GO:0005737">
    <property type="term" value="C:cytoplasm"/>
    <property type="evidence" value="ECO:0007669"/>
    <property type="project" value="TreeGrafter"/>
</dbReference>
<organism evidence="1 2">
    <name type="scientific">Wenzhouxiangella limi</name>
    <dbReference type="NCBI Taxonomy" id="2707351"/>
    <lineage>
        <taxon>Bacteria</taxon>
        <taxon>Pseudomonadati</taxon>
        <taxon>Pseudomonadota</taxon>
        <taxon>Gammaproteobacteria</taxon>
        <taxon>Chromatiales</taxon>
        <taxon>Wenzhouxiangellaceae</taxon>
        <taxon>Wenzhouxiangella</taxon>
    </lineage>
</organism>
<dbReference type="AlphaFoldDB" id="A0A845V1A7"/>
<evidence type="ECO:0000313" key="1">
    <source>
        <dbReference type="EMBL" id="NDY96514.1"/>
    </source>
</evidence>
<dbReference type="Gene3D" id="3.40.50.720">
    <property type="entry name" value="NAD(P)-binding Rossmann-like Domain"/>
    <property type="match status" value="1"/>
</dbReference>
<evidence type="ECO:0000313" key="2">
    <source>
        <dbReference type="Proteomes" id="UP000484885"/>
    </source>
</evidence>
<dbReference type="CDD" id="cd05325">
    <property type="entry name" value="carb_red_sniffer_like_SDR_c"/>
    <property type="match status" value="1"/>
</dbReference>
<dbReference type="Pfam" id="PF00106">
    <property type="entry name" value="adh_short"/>
    <property type="match status" value="1"/>
</dbReference>
<keyword evidence="2" id="KW-1185">Reference proteome</keyword>
<reference evidence="1 2" key="1">
    <citation type="submission" date="2020-02" db="EMBL/GenBank/DDBJ databases">
        <authorList>
            <person name="Zhang X.-Y."/>
        </authorList>
    </citation>
    <scope>NUCLEOTIDE SEQUENCE [LARGE SCALE GENOMIC DNA]</scope>
    <source>
        <strain evidence="1 2">C33</strain>
    </source>
</reference>
<accession>A0A845V1A7</accession>
<gene>
    <name evidence="1" type="ORF">G3I74_12305</name>
</gene>
<dbReference type="PANTHER" id="PTHR43544:SF12">
    <property type="entry name" value="NAD(P)-BINDING ROSSMANN-FOLD SUPERFAMILY PROTEIN"/>
    <property type="match status" value="1"/>
</dbReference>
<dbReference type="GO" id="GO:0016491">
    <property type="term" value="F:oxidoreductase activity"/>
    <property type="evidence" value="ECO:0007669"/>
    <property type="project" value="TreeGrafter"/>
</dbReference>
<protein>
    <submittedName>
        <fullName evidence="1">SDR family NAD(P)-dependent oxidoreductase</fullName>
    </submittedName>
</protein>
<dbReference type="EMBL" id="JAAGSC010000043">
    <property type="protein sequence ID" value="NDY96514.1"/>
    <property type="molecule type" value="Genomic_DNA"/>
</dbReference>
<dbReference type="Proteomes" id="UP000484885">
    <property type="component" value="Unassembled WGS sequence"/>
</dbReference>
<proteinExistence type="predicted"/>
<comment type="caution">
    <text evidence="1">The sequence shown here is derived from an EMBL/GenBank/DDBJ whole genome shotgun (WGS) entry which is preliminary data.</text>
</comment>
<dbReference type="RefSeq" id="WP_164211907.1">
    <property type="nucleotide sequence ID" value="NZ_JAAGSC010000043.1"/>
</dbReference>
<dbReference type="InterPro" id="IPR051468">
    <property type="entry name" value="Fungal_SecMetab_SDRs"/>
</dbReference>
<dbReference type="PANTHER" id="PTHR43544">
    <property type="entry name" value="SHORT-CHAIN DEHYDROGENASE/REDUCTASE"/>
    <property type="match status" value="1"/>
</dbReference>
<sequence length="256" mass="27501">MLNSFPKPSTALVIGASGGIGLALVRQLLDSDGVGQVVACARSPDRSESLNTLSERHGQRLDLVALDVTCPQTIAATAERLKQARLRPQLVLNAAGLLHDDDGLAPEKRLEDLDLESLHRVFAVNALGPALCLRHFLPLMSRDGKAVFAALSARVGSIGDNRLGGWYAYRSSKAALNQLLRTASIEARRRFANVIIAALHPGTTDTGLSAPFQANVPDDKLFSPEFVAERLLKVIDGLDNDDSGGFFAWDGQSIPW</sequence>
<name>A0A845V1A7_9GAMM</name>
<dbReference type="InterPro" id="IPR036291">
    <property type="entry name" value="NAD(P)-bd_dom_sf"/>
</dbReference>
<dbReference type="SUPFAM" id="SSF51735">
    <property type="entry name" value="NAD(P)-binding Rossmann-fold domains"/>
    <property type="match status" value="1"/>
</dbReference>
<dbReference type="PRINTS" id="PR00081">
    <property type="entry name" value="GDHRDH"/>
</dbReference>